<dbReference type="EMBL" id="KN846957">
    <property type="protein sequence ID" value="KIW70369.1"/>
    <property type="molecule type" value="Genomic_DNA"/>
</dbReference>
<name>A0A0D2GDZ2_9EURO</name>
<reference evidence="3 4" key="1">
    <citation type="submission" date="2015-01" db="EMBL/GenBank/DDBJ databases">
        <title>The Genome Sequence of Capronia semiimmersa CBS27337.</title>
        <authorList>
            <consortium name="The Broad Institute Genomics Platform"/>
            <person name="Cuomo C."/>
            <person name="de Hoog S."/>
            <person name="Gorbushina A."/>
            <person name="Stielow B."/>
            <person name="Teixiera M."/>
            <person name="Abouelleil A."/>
            <person name="Chapman S.B."/>
            <person name="Priest M."/>
            <person name="Young S.K."/>
            <person name="Wortman J."/>
            <person name="Nusbaum C."/>
            <person name="Birren B."/>
        </authorList>
    </citation>
    <scope>NUCLEOTIDE SEQUENCE [LARGE SCALE GENOMIC DNA]</scope>
    <source>
        <strain evidence="3 4">CBS 27337</strain>
    </source>
</reference>
<evidence type="ECO:0000313" key="4">
    <source>
        <dbReference type="Proteomes" id="UP000054266"/>
    </source>
</evidence>
<dbReference type="PROSITE" id="PS00036">
    <property type="entry name" value="BZIP_BASIC"/>
    <property type="match status" value="1"/>
</dbReference>
<feature type="domain" description="BZIP" evidence="2">
    <location>
        <begin position="111"/>
        <end position="126"/>
    </location>
</feature>
<sequence>MEVITEIDEMPSAFSDVEQNKATPGWDMDIGSQVAFWSGETLVNCFCGAPLDTYCTCLPTSQDFALEGDHSHQVPMRQDHAESTNSEYVFSAIEPQVREDLRPAMPTRKERRRQQNRAAQVRHRDKRNRFLHETLRNFEALNEELKQTKAQRDYFRLMYEDLETQMTEMRSQSSSRVQSSSPRQN</sequence>
<proteinExistence type="predicted"/>
<protein>
    <recommendedName>
        <fullName evidence="2">BZIP domain-containing protein</fullName>
    </recommendedName>
</protein>
<evidence type="ECO:0000259" key="2">
    <source>
        <dbReference type="PROSITE" id="PS00036"/>
    </source>
</evidence>
<evidence type="ECO:0000313" key="3">
    <source>
        <dbReference type="EMBL" id="KIW70369.1"/>
    </source>
</evidence>
<accession>A0A0D2GDZ2</accession>
<dbReference type="AlphaFoldDB" id="A0A0D2GDZ2"/>
<organism evidence="3 4">
    <name type="scientific">Phialophora macrospora</name>
    <dbReference type="NCBI Taxonomy" id="1851006"/>
    <lineage>
        <taxon>Eukaryota</taxon>
        <taxon>Fungi</taxon>
        <taxon>Dikarya</taxon>
        <taxon>Ascomycota</taxon>
        <taxon>Pezizomycotina</taxon>
        <taxon>Eurotiomycetes</taxon>
        <taxon>Chaetothyriomycetidae</taxon>
        <taxon>Chaetothyriales</taxon>
        <taxon>Herpotrichiellaceae</taxon>
        <taxon>Phialophora</taxon>
    </lineage>
</organism>
<gene>
    <name evidence="3" type="ORF">PV04_02643</name>
</gene>
<keyword evidence="4" id="KW-1185">Reference proteome</keyword>
<dbReference type="HOGENOM" id="CLU_1390088_0_0_1"/>
<feature type="region of interest" description="Disordered" evidence="1">
    <location>
        <begin position="166"/>
        <end position="185"/>
    </location>
</feature>
<feature type="compositionally biased region" description="Low complexity" evidence="1">
    <location>
        <begin position="170"/>
        <end position="185"/>
    </location>
</feature>
<dbReference type="InterPro" id="IPR004827">
    <property type="entry name" value="bZIP"/>
</dbReference>
<evidence type="ECO:0000256" key="1">
    <source>
        <dbReference type="SAM" id="MobiDB-lite"/>
    </source>
</evidence>
<dbReference type="GO" id="GO:0003700">
    <property type="term" value="F:DNA-binding transcription factor activity"/>
    <property type="evidence" value="ECO:0007669"/>
    <property type="project" value="InterPro"/>
</dbReference>
<dbReference type="Proteomes" id="UP000054266">
    <property type="component" value="Unassembled WGS sequence"/>
</dbReference>